<dbReference type="AlphaFoldDB" id="A0AAW1RRU0"/>
<dbReference type="EMBL" id="JALJOV010002003">
    <property type="protein sequence ID" value="KAK9836394.1"/>
    <property type="molecule type" value="Genomic_DNA"/>
</dbReference>
<keyword evidence="2" id="KW-1185">Reference proteome</keyword>
<dbReference type="InterPro" id="IPR011043">
    <property type="entry name" value="Gal_Oxase/kelch_b-propeller"/>
</dbReference>
<accession>A0AAW1RRU0</accession>
<dbReference type="Proteomes" id="UP001485043">
    <property type="component" value="Unassembled WGS sequence"/>
</dbReference>
<name>A0AAW1RRU0_9CHLO</name>
<evidence type="ECO:0000313" key="2">
    <source>
        <dbReference type="Proteomes" id="UP001485043"/>
    </source>
</evidence>
<dbReference type="SUPFAM" id="SSF50965">
    <property type="entry name" value="Galactose oxidase, central domain"/>
    <property type="match status" value="1"/>
</dbReference>
<sequence>MRYKWSALTLTQSSQVPSGRFYLGLAALDANDNVCSMDLKTTIKKKSQEHAPMAFATGASVHTPTMECSDESWTLSWDLDRMLVKWDPQTPLPFGFYHNTLVAWNDTVFTFGGHLCGDTQGHLPYRYLNTVQALTVPAVIAKDLPTQSAASLSSNGKNRGAQTQGLHLASAGSLDRELKSLRSS</sequence>
<organism evidence="1 2">
    <name type="scientific">Apatococcus fuscideae</name>
    <dbReference type="NCBI Taxonomy" id="2026836"/>
    <lineage>
        <taxon>Eukaryota</taxon>
        <taxon>Viridiplantae</taxon>
        <taxon>Chlorophyta</taxon>
        <taxon>core chlorophytes</taxon>
        <taxon>Trebouxiophyceae</taxon>
        <taxon>Chlorellales</taxon>
        <taxon>Chlorellaceae</taxon>
        <taxon>Apatococcus</taxon>
    </lineage>
</organism>
<protein>
    <submittedName>
        <fullName evidence="1">Uncharacterized protein</fullName>
    </submittedName>
</protein>
<proteinExistence type="predicted"/>
<comment type="caution">
    <text evidence="1">The sequence shown here is derived from an EMBL/GenBank/DDBJ whole genome shotgun (WGS) entry which is preliminary data.</text>
</comment>
<reference evidence="1 2" key="1">
    <citation type="journal article" date="2024" name="Nat. Commun.">
        <title>Phylogenomics reveals the evolutionary origins of lichenization in chlorophyte algae.</title>
        <authorList>
            <person name="Puginier C."/>
            <person name="Libourel C."/>
            <person name="Otte J."/>
            <person name="Skaloud P."/>
            <person name="Haon M."/>
            <person name="Grisel S."/>
            <person name="Petersen M."/>
            <person name="Berrin J.G."/>
            <person name="Delaux P.M."/>
            <person name="Dal Grande F."/>
            <person name="Keller J."/>
        </authorList>
    </citation>
    <scope>NUCLEOTIDE SEQUENCE [LARGE SCALE GENOMIC DNA]</scope>
    <source>
        <strain evidence="1 2">SAG 2523</strain>
    </source>
</reference>
<evidence type="ECO:0000313" key="1">
    <source>
        <dbReference type="EMBL" id="KAK9836394.1"/>
    </source>
</evidence>
<gene>
    <name evidence="1" type="ORF">WJX84_006815</name>
</gene>